<protein>
    <recommendedName>
        <fullName evidence="3">Transmembrane protein</fullName>
    </recommendedName>
</protein>
<feature type="transmembrane region" description="Helical" evidence="1">
    <location>
        <begin position="22"/>
        <end position="43"/>
    </location>
</feature>
<dbReference type="EMBL" id="OIVN01000737">
    <property type="protein sequence ID" value="SPC84857.1"/>
    <property type="molecule type" value="Genomic_DNA"/>
</dbReference>
<evidence type="ECO:0000313" key="2">
    <source>
        <dbReference type="EMBL" id="SPC84857.1"/>
    </source>
</evidence>
<evidence type="ECO:0000256" key="1">
    <source>
        <dbReference type="SAM" id="Phobius"/>
    </source>
</evidence>
<keyword evidence="1" id="KW-1133">Transmembrane helix</keyword>
<keyword evidence="1" id="KW-0812">Transmembrane</keyword>
<keyword evidence="1" id="KW-0472">Membrane</keyword>
<evidence type="ECO:0008006" key="3">
    <source>
        <dbReference type="Google" id="ProtNLM"/>
    </source>
</evidence>
<proteinExistence type="predicted"/>
<gene>
    <name evidence="2" type="ORF">FSB_LOCUS12739</name>
</gene>
<reference evidence="2" key="1">
    <citation type="submission" date="2018-02" db="EMBL/GenBank/DDBJ databases">
        <authorList>
            <person name="Cohen D.B."/>
            <person name="Kent A.D."/>
        </authorList>
    </citation>
    <scope>NUCLEOTIDE SEQUENCE</scope>
</reference>
<name>A0A2N9F1I1_FAGSY</name>
<dbReference type="AlphaFoldDB" id="A0A2N9F1I1"/>
<sequence length="99" mass="10861">MIVVVCDVWVCVLDGCGGLRLWWFAICGFVFWVGVVVCDLRLWWLLAWVRFGSGFAVHFGFGIDGGCWLWIAMVVADMGWLAVLGSHGGCRRGTAGSFG</sequence>
<organism evidence="2">
    <name type="scientific">Fagus sylvatica</name>
    <name type="common">Beechnut</name>
    <dbReference type="NCBI Taxonomy" id="28930"/>
    <lineage>
        <taxon>Eukaryota</taxon>
        <taxon>Viridiplantae</taxon>
        <taxon>Streptophyta</taxon>
        <taxon>Embryophyta</taxon>
        <taxon>Tracheophyta</taxon>
        <taxon>Spermatophyta</taxon>
        <taxon>Magnoliopsida</taxon>
        <taxon>eudicotyledons</taxon>
        <taxon>Gunneridae</taxon>
        <taxon>Pentapetalae</taxon>
        <taxon>rosids</taxon>
        <taxon>fabids</taxon>
        <taxon>Fagales</taxon>
        <taxon>Fagaceae</taxon>
        <taxon>Fagus</taxon>
    </lineage>
</organism>
<accession>A0A2N9F1I1</accession>